<organism evidence="2 3">
    <name type="scientific">Luteitalea pratensis</name>
    <dbReference type="NCBI Taxonomy" id="1855912"/>
    <lineage>
        <taxon>Bacteria</taxon>
        <taxon>Pseudomonadati</taxon>
        <taxon>Acidobacteriota</taxon>
        <taxon>Vicinamibacteria</taxon>
        <taxon>Vicinamibacterales</taxon>
        <taxon>Vicinamibacteraceae</taxon>
        <taxon>Luteitalea</taxon>
    </lineage>
</organism>
<sequence precursor="true">MCFTRHRFVSIAVLLLMLCASRRPVSASVVVPLSLAQLTEAADLVADVTVIDIRTMPGPDGVERVVQLQVMSTWKGGAERTVFVRLAGGRLGPTETRVAGVPVVHDGDRLVMFLVTHPRGGYSVLGLHQGALAAVTGADGTARVLAPARMQGARGDVTRAPRRIAELEGDVRSIAGTEGAR</sequence>
<protein>
    <submittedName>
        <fullName evidence="2">Uncharacterized protein</fullName>
    </submittedName>
</protein>
<dbReference type="AlphaFoldDB" id="A0A143PML0"/>
<dbReference type="STRING" id="1855912.LuPra_02888"/>
<keyword evidence="1" id="KW-0732">Signal</keyword>
<evidence type="ECO:0000256" key="1">
    <source>
        <dbReference type="SAM" id="SignalP"/>
    </source>
</evidence>
<dbReference type="EMBL" id="CP015136">
    <property type="protein sequence ID" value="AMY09666.1"/>
    <property type="molecule type" value="Genomic_DNA"/>
</dbReference>
<name>A0A143PML0_LUTPR</name>
<evidence type="ECO:0000313" key="2">
    <source>
        <dbReference type="EMBL" id="AMY09666.1"/>
    </source>
</evidence>
<keyword evidence="3" id="KW-1185">Reference proteome</keyword>
<feature type="signal peptide" evidence="1">
    <location>
        <begin position="1"/>
        <end position="27"/>
    </location>
</feature>
<proteinExistence type="predicted"/>
<reference evidence="2 3" key="1">
    <citation type="journal article" date="2016" name="Genome Announc.">
        <title>First Complete Genome Sequence of a Subdivision 6 Acidobacterium Strain.</title>
        <authorList>
            <person name="Huang S."/>
            <person name="Vieira S."/>
            <person name="Bunk B."/>
            <person name="Riedel T."/>
            <person name="Sproer C."/>
            <person name="Overmann J."/>
        </authorList>
    </citation>
    <scope>NUCLEOTIDE SEQUENCE [LARGE SCALE GENOMIC DNA]</scope>
    <source>
        <strain evidence="3">DSM 100886 HEG_-6_39</strain>
    </source>
</reference>
<reference evidence="3" key="2">
    <citation type="submission" date="2016-04" db="EMBL/GenBank/DDBJ databases">
        <title>First Complete Genome Sequence of a Subdivision 6 Acidobacterium.</title>
        <authorList>
            <person name="Huang S."/>
            <person name="Vieira S."/>
            <person name="Bunk B."/>
            <person name="Riedel T."/>
            <person name="Sproeer C."/>
            <person name="Overmann J."/>
        </authorList>
    </citation>
    <scope>NUCLEOTIDE SEQUENCE [LARGE SCALE GENOMIC DNA]</scope>
    <source>
        <strain evidence="3">DSM 100886 HEG_-6_39</strain>
    </source>
</reference>
<accession>A0A143PML0</accession>
<feature type="chain" id="PRO_5007511732" evidence="1">
    <location>
        <begin position="28"/>
        <end position="181"/>
    </location>
</feature>
<dbReference type="Proteomes" id="UP000076079">
    <property type="component" value="Chromosome"/>
</dbReference>
<evidence type="ECO:0000313" key="3">
    <source>
        <dbReference type="Proteomes" id="UP000076079"/>
    </source>
</evidence>
<dbReference type="KEGG" id="abac:LuPra_02888"/>
<gene>
    <name evidence="2" type="ORF">LuPra_02888</name>
</gene>